<evidence type="ECO:0000313" key="2">
    <source>
        <dbReference type="Proteomes" id="UP000800036"/>
    </source>
</evidence>
<accession>A0A6A5V441</accession>
<dbReference type="AlphaFoldDB" id="A0A6A5V441"/>
<keyword evidence="2" id="KW-1185">Reference proteome</keyword>
<name>A0A6A5V441_9PLEO</name>
<protein>
    <submittedName>
        <fullName evidence="1">Uncharacterized protein</fullName>
    </submittedName>
</protein>
<gene>
    <name evidence="1" type="ORF">BU23DRAFT_198806</name>
</gene>
<dbReference type="Proteomes" id="UP000800036">
    <property type="component" value="Unassembled WGS sequence"/>
</dbReference>
<dbReference type="EMBL" id="ML976696">
    <property type="protein sequence ID" value="KAF1971039.1"/>
    <property type="molecule type" value="Genomic_DNA"/>
</dbReference>
<organism evidence="1 2">
    <name type="scientific">Bimuria novae-zelandiae CBS 107.79</name>
    <dbReference type="NCBI Taxonomy" id="1447943"/>
    <lineage>
        <taxon>Eukaryota</taxon>
        <taxon>Fungi</taxon>
        <taxon>Dikarya</taxon>
        <taxon>Ascomycota</taxon>
        <taxon>Pezizomycotina</taxon>
        <taxon>Dothideomycetes</taxon>
        <taxon>Pleosporomycetidae</taxon>
        <taxon>Pleosporales</taxon>
        <taxon>Massarineae</taxon>
        <taxon>Didymosphaeriaceae</taxon>
        <taxon>Bimuria</taxon>
    </lineage>
</organism>
<sequence length="237" mass="25811">MEGRCISLFSLQVPRTFTKPRLEAEETFADNTDIRHKTFQGLQAPSQPGVDVIGQHRPTGNGFCLSAIMSAIIRVSHSYMPTTPETSGAKTSAAHLRPVRDVRFPQIAHRQRTRQPAQHAAVFHAGGVGSSTTIAQTGSDQPRFQSTRERYIGVSMVLLSMDAPPPRLCGVLGSRKSFLQHHVRRAKSSVQALSLMAAVVISACDTARRKPAERRFINCVSVSVVRGCRIVGAPCTP</sequence>
<reference evidence="1" key="1">
    <citation type="journal article" date="2020" name="Stud. Mycol.">
        <title>101 Dothideomycetes genomes: a test case for predicting lifestyles and emergence of pathogens.</title>
        <authorList>
            <person name="Haridas S."/>
            <person name="Albert R."/>
            <person name="Binder M."/>
            <person name="Bloem J."/>
            <person name="Labutti K."/>
            <person name="Salamov A."/>
            <person name="Andreopoulos B."/>
            <person name="Baker S."/>
            <person name="Barry K."/>
            <person name="Bills G."/>
            <person name="Bluhm B."/>
            <person name="Cannon C."/>
            <person name="Castanera R."/>
            <person name="Culley D."/>
            <person name="Daum C."/>
            <person name="Ezra D."/>
            <person name="Gonzalez J."/>
            <person name="Henrissat B."/>
            <person name="Kuo A."/>
            <person name="Liang C."/>
            <person name="Lipzen A."/>
            <person name="Lutzoni F."/>
            <person name="Magnuson J."/>
            <person name="Mondo S."/>
            <person name="Nolan M."/>
            <person name="Ohm R."/>
            <person name="Pangilinan J."/>
            <person name="Park H.-J."/>
            <person name="Ramirez L."/>
            <person name="Alfaro M."/>
            <person name="Sun H."/>
            <person name="Tritt A."/>
            <person name="Yoshinaga Y."/>
            <person name="Zwiers L.-H."/>
            <person name="Turgeon B."/>
            <person name="Goodwin S."/>
            <person name="Spatafora J."/>
            <person name="Crous P."/>
            <person name="Grigoriev I."/>
        </authorList>
    </citation>
    <scope>NUCLEOTIDE SEQUENCE</scope>
    <source>
        <strain evidence="1">CBS 107.79</strain>
    </source>
</reference>
<evidence type="ECO:0000313" key="1">
    <source>
        <dbReference type="EMBL" id="KAF1971039.1"/>
    </source>
</evidence>
<proteinExistence type="predicted"/>